<dbReference type="RefSeq" id="WP_188960737.1">
    <property type="nucleotide sequence ID" value="NZ_BMOE01000001.1"/>
</dbReference>
<dbReference type="Proteomes" id="UP000635726">
    <property type="component" value="Unassembled WGS sequence"/>
</dbReference>
<accession>A0A917P7K8</accession>
<keyword evidence="2" id="KW-1185">Reference proteome</keyword>
<reference evidence="1" key="2">
    <citation type="submission" date="2020-09" db="EMBL/GenBank/DDBJ databases">
        <authorList>
            <person name="Sun Q."/>
            <person name="Ohkuma M."/>
        </authorList>
    </citation>
    <scope>NUCLEOTIDE SEQUENCE</scope>
    <source>
        <strain evidence="1">JCM 14371</strain>
    </source>
</reference>
<evidence type="ECO:0000313" key="2">
    <source>
        <dbReference type="Proteomes" id="UP000635726"/>
    </source>
</evidence>
<dbReference type="EMBL" id="BMOE01000001">
    <property type="protein sequence ID" value="GGJ65184.1"/>
    <property type="molecule type" value="Genomic_DNA"/>
</dbReference>
<gene>
    <name evidence="1" type="ORF">GCM10008939_06350</name>
</gene>
<reference evidence="1" key="1">
    <citation type="journal article" date="2014" name="Int. J. Syst. Evol. Microbiol.">
        <title>Complete genome sequence of Corynebacterium casei LMG S-19264T (=DSM 44701T), isolated from a smear-ripened cheese.</title>
        <authorList>
            <consortium name="US DOE Joint Genome Institute (JGI-PGF)"/>
            <person name="Walter F."/>
            <person name="Albersmeier A."/>
            <person name="Kalinowski J."/>
            <person name="Ruckert C."/>
        </authorList>
    </citation>
    <scope>NUCLEOTIDE SEQUENCE</scope>
    <source>
        <strain evidence="1">JCM 14371</strain>
    </source>
</reference>
<protein>
    <submittedName>
        <fullName evidence="1">Uncharacterized protein</fullName>
    </submittedName>
</protein>
<organism evidence="1 2">
    <name type="scientific">Deinococcus aquiradiocola</name>
    <dbReference type="NCBI Taxonomy" id="393059"/>
    <lineage>
        <taxon>Bacteria</taxon>
        <taxon>Thermotogati</taxon>
        <taxon>Deinococcota</taxon>
        <taxon>Deinococci</taxon>
        <taxon>Deinococcales</taxon>
        <taxon>Deinococcaceae</taxon>
        <taxon>Deinococcus</taxon>
    </lineage>
</organism>
<comment type="caution">
    <text evidence="1">The sequence shown here is derived from an EMBL/GenBank/DDBJ whole genome shotgun (WGS) entry which is preliminary data.</text>
</comment>
<name>A0A917P7K8_9DEIO</name>
<dbReference type="AlphaFoldDB" id="A0A917P7K8"/>
<sequence length="77" mass="9181">MQIFKGGFHRWECPCGRLYTFSWCENGTAVYVWKSTVWRDVRVGFHPSHDMTTWRCICNRMWQEETPGRGDYATGTR</sequence>
<evidence type="ECO:0000313" key="1">
    <source>
        <dbReference type="EMBL" id="GGJ65184.1"/>
    </source>
</evidence>
<proteinExistence type="predicted"/>